<dbReference type="Proteomes" id="UP001302812">
    <property type="component" value="Unassembled WGS sequence"/>
</dbReference>
<keyword evidence="5" id="KW-1185">Reference proteome</keyword>
<accession>A0AAN6T9E3</accession>
<evidence type="ECO:0000259" key="3">
    <source>
        <dbReference type="Pfam" id="PF07859"/>
    </source>
</evidence>
<dbReference type="PANTHER" id="PTHR48081:SF8">
    <property type="entry name" value="ALPHA_BETA HYDROLASE FOLD-3 DOMAIN-CONTAINING PROTEIN-RELATED"/>
    <property type="match status" value="1"/>
</dbReference>
<dbReference type="Pfam" id="PF07859">
    <property type="entry name" value="Abhydrolase_3"/>
    <property type="match status" value="1"/>
</dbReference>
<sequence>MSSLESAIAGDDASHAVPSQGPGAAPTGSGSQGASAKPDEDITSLIEDHIIPKLDPEFLRYFAKHHVPAPQPNIPIEHVRANPQAFRSPCALDTSGYPGVTEDSFASTRDDNVRIPVRVYYPDEARHGPGPYPVHLNFHGGGFVLGDLDTEGALCLRMREAGVVVVDVAYRLCPETVWGKCFQDAWDALNWVRDSSTTLYINPSSLSIGGISAGAHISLVLQHLARDAGIPLKLCMASVTPATDALTYTYYTDSPFPSFHEFHRGPVLPWARIKFFGQTCMPRDTLPSLRQQWPDWWFAPLRAANWTGLCDSFIRTAEADPLRDEGEAYAMKLVAGGNRVTIKRYLGCPHTFMYLDCMSKKHEYDRDAVDALRAAHGLI</sequence>
<proteinExistence type="predicted"/>
<dbReference type="InterPro" id="IPR050300">
    <property type="entry name" value="GDXG_lipolytic_enzyme"/>
</dbReference>
<name>A0AAN6T9E3_9PEZI</name>
<feature type="region of interest" description="Disordered" evidence="2">
    <location>
        <begin position="1"/>
        <end position="39"/>
    </location>
</feature>
<evidence type="ECO:0000313" key="4">
    <source>
        <dbReference type="EMBL" id="KAK4109166.1"/>
    </source>
</evidence>
<evidence type="ECO:0000313" key="5">
    <source>
        <dbReference type="Proteomes" id="UP001302812"/>
    </source>
</evidence>
<dbReference type="Gene3D" id="3.40.50.1820">
    <property type="entry name" value="alpha/beta hydrolase"/>
    <property type="match status" value="1"/>
</dbReference>
<dbReference type="RefSeq" id="XP_064666736.1">
    <property type="nucleotide sequence ID" value="XM_064815969.1"/>
</dbReference>
<dbReference type="GeneID" id="89940094"/>
<reference evidence="4" key="1">
    <citation type="journal article" date="2023" name="Mol. Phylogenet. Evol.">
        <title>Genome-scale phylogeny and comparative genomics of the fungal order Sordariales.</title>
        <authorList>
            <person name="Hensen N."/>
            <person name="Bonometti L."/>
            <person name="Westerberg I."/>
            <person name="Brannstrom I.O."/>
            <person name="Guillou S."/>
            <person name="Cros-Aarteil S."/>
            <person name="Calhoun S."/>
            <person name="Haridas S."/>
            <person name="Kuo A."/>
            <person name="Mondo S."/>
            <person name="Pangilinan J."/>
            <person name="Riley R."/>
            <person name="LaButti K."/>
            <person name="Andreopoulos B."/>
            <person name="Lipzen A."/>
            <person name="Chen C."/>
            <person name="Yan M."/>
            <person name="Daum C."/>
            <person name="Ng V."/>
            <person name="Clum A."/>
            <person name="Steindorff A."/>
            <person name="Ohm R.A."/>
            <person name="Martin F."/>
            <person name="Silar P."/>
            <person name="Natvig D.O."/>
            <person name="Lalanne C."/>
            <person name="Gautier V."/>
            <person name="Ament-Velasquez S.L."/>
            <person name="Kruys A."/>
            <person name="Hutchinson M.I."/>
            <person name="Powell A.J."/>
            <person name="Barry K."/>
            <person name="Miller A.N."/>
            <person name="Grigoriev I.V."/>
            <person name="Debuchy R."/>
            <person name="Gladieux P."/>
            <person name="Hiltunen Thoren M."/>
            <person name="Johannesson H."/>
        </authorList>
    </citation>
    <scope>NUCLEOTIDE SEQUENCE</scope>
    <source>
        <strain evidence="4">CBS 508.74</strain>
    </source>
</reference>
<dbReference type="GO" id="GO:0016787">
    <property type="term" value="F:hydrolase activity"/>
    <property type="evidence" value="ECO:0007669"/>
    <property type="project" value="UniProtKB-KW"/>
</dbReference>
<reference evidence="4" key="2">
    <citation type="submission" date="2023-05" db="EMBL/GenBank/DDBJ databases">
        <authorList>
            <consortium name="Lawrence Berkeley National Laboratory"/>
            <person name="Steindorff A."/>
            <person name="Hensen N."/>
            <person name="Bonometti L."/>
            <person name="Westerberg I."/>
            <person name="Brannstrom I.O."/>
            <person name="Guillou S."/>
            <person name="Cros-Aarteil S."/>
            <person name="Calhoun S."/>
            <person name="Haridas S."/>
            <person name="Kuo A."/>
            <person name="Mondo S."/>
            <person name="Pangilinan J."/>
            <person name="Riley R."/>
            <person name="Labutti K."/>
            <person name="Andreopoulos B."/>
            <person name="Lipzen A."/>
            <person name="Chen C."/>
            <person name="Yanf M."/>
            <person name="Daum C."/>
            <person name="Ng V."/>
            <person name="Clum A."/>
            <person name="Ohm R."/>
            <person name="Martin F."/>
            <person name="Silar P."/>
            <person name="Natvig D."/>
            <person name="Lalanne C."/>
            <person name="Gautier V."/>
            <person name="Ament-Velasquez S.L."/>
            <person name="Kruys A."/>
            <person name="Hutchinson M.I."/>
            <person name="Powell A.J."/>
            <person name="Barry K."/>
            <person name="Miller A.N."/>
            <person name="Grigoriev I.V."/>
            <person name="Debuchy R."/>
            <person name="Gladieux P."/>
            <person name="Thoren M.H."/>
            <person name="Johannesson H."/>
        </authorList>
    </citation>
    <scope>NUCLEOTIDE SEQUENCE</scope>
    <source>
        <strain evidence="4">CBS 508.74</strain>
    </source>
</reference>
<dbReference type="EMBL" id="MU853358">
    <property type="protein sequence ID" value="KAK4109166.1"/>
    <property type="molecule type" value="Genomic_DNA"/>
</dbReference>
<dbReference type="PANTHER" id="PTHR48081">
    <property type="entry name" value="AB HYDROLASE SUPERFAMILY PROTEIN C4A8.06C"/>
    <property type="match status" value="1"/>
</dbReference>
<comment type="caution">
    <text evidence="4">The sequence shown here is derived from an EMBL/GenBank/DDBJ whole genome shotgun (WGS) entry which is preliminary data.</text>
</comment>
<keyword evidence="1" id="KW-0378">Hydrolase</keyword>
<dbReference type="InterPro" id="IPR029058">
    <property type="entry name" value="AB_hydrolase_fold"/>
</dbReference>
<protein>
    <submittedName>
        <fullName evidence="4">Alpha/beta-hydrolase</fullName>
    </submittedName>
</protein>
<dbReference type="AlphaFoldDB" id="A0AAN6T9E3"/>
<evidence type="ECO:0000256" key="2">
    <source>
        <dbReference type="SAM" id="MobiDB-lite"/>
    </source>
</evidence>
<evidence type="ECO:0000256" key="1">
    <source>
        <dbReference type="ARBA" id="ARBA00022801"/>
    </source>
</evidence>
<feature type="domain" description="Alpha/beta hydrolase fold-3" evidence="3">
    <location>
        <begin position="136"/>
        <end position="353"/>
    </location>
</feature>
<gene>
    <name evidence="4" type="ORF">N656DRAFT_783474</name>
</gene>
<dbReference type="SUPFAM" id="SSF53474">
    <property type="entry name" value="alpha/beta-Hydrolases"/>
    <property type="match status" value="1"/>
</dbReference>
<dbReference type="InterPro" id="IPR013094">
    <property type="entry name" value="AB_hydrolase_3"/>
</dbReference>
<organism evidence="4 5">
    <name type="scientific">Canariomyces notabilis</name>
    <dbReference type="NCBI Taxonomy" id="2074819"/>
    <lineage>
        <taxon>Eukaryota</taxon>
        <taxon>Fungi</taxon>
        <taxon>Dikarya</taxon>
        <taxon>Ascomycota</taxon>
        <taxon>Pezizomycotina</taxon>
        <taxon>Sordariomycetes</taxon>
        <taxon>Sordariomycetidae</taxon>
        <taxon>Sordariales</taxon>
        <taxon>Chaetomiaceae</taxon>
        <taxon>Canariomyces</taxon>
    </lineage>
</organism>